<gene>
    <name evidence="1" type="ORF">CABS02_00433</name>
</gene>
<protein>
    <submittedName>
        <fullName evidence="1">Uncharacterized protein</fullName>
    </submittedName>
</protein>
<evidence type="ECO:0000313" key="2">
    <source>
        <dbReference type="Proteomes" id="UP001056436"/>
    </source>
</evidence>
<dbReference type="AlphaFoldDB" id="A0A9Q0BA77"/>
<reference evidence="1" key="1">
    <citation type="submission" date="2019-01" db="EMBL/GenBank/DDBJ databases">
        <title>Colletotrichum abscissum LGMF1257.</title>
        <authorList>
            <person name="Baroncelli R."/>
        </authorList>
    </citation>
    <scope>NUCLEOTIDE SEQUENCE</scope>
    <source>
        <strain evidence="1">Ca142</strain>
    </source>
</reference>
<dbReference type="EMBL" id="SDAQ01000001">
    <property type="protein sequence ID" value="KAI3559458.1"/>
    <property type="molecule type" value="Genomic_DNA"/>
</dbReference>
<accession>A0A9Q0BA77</accession>
<comment type="caution">
    <text evidence="1">The sequence shown here is derived from an EMBL/GenBank/DDBJ whole genome shotgun (WGS) entry which is preliminary data.</text>
</comment>
<name>A0A9Q0BA77_9PEZI</name>
<proteinExistence type="predicted"/>
<evidence type="ECO:0000313" key="1">
    <source>
        <dbReference type="EMBL" id="KAI3559458.1"/>
    </source>
</evidence>
<sequence>MDYVPSVVMIPFPQESYLALPRNPSSSLASSSLVVLRSFSLSPSIDEQNRSMQSLPREILELRKPIQSGDILESSIGWLCALVRNFPPQWTTVPTREGVSTVVLQARQPAPRALR</sequence>
<keyword evidence="2" id="KW-1185">Reference proteome</keyword>
<dbReference type="Proteomes" id="UP001056436">
    <property type="component" value="Unassembled WGS sequence"/>
</dbReference>
<organism evidence="1 2">
    <name type="scientific">Colletotrichum abscissum</name>
    <dbReference type="NCBI Taxonomy" id="1671311"/>
    <lineage>
        <taxon>Eukaryota</taxon>
        <taxon>Fungi</taxon>
        <taxon>Dikarya</taxon>
        <taxon>Ascomycota</taxon>
        <taxon>Pezizomycotina</taxon>
        <taxon>Sordariomycetes</taxon>
        <taxon>Hypocreomycetidae</taxon>
        <taxon>Glomerellales</taxon>
        <taxon>Glomerellaceae</taxon>
        <taxon>Colletotrichum</taxon>
        <taxon>Colletotrichum acutatum species complex</taxon>
    </lineage>
</organism>